<name>A0AAN8E7K3_CHAGU</name>
<dbReference type="AlphaFoldDB" id="A0AAN8E7K3"/>
<comment type="caution">
    <text evidence="1">The sequence shown here is derived from an EMBL/GenBank/DDBJ whole genome shotgun (WGS) entry which is preliminary data.</text>
</comment>
<keyword evidence="2" id="KW-1185">Reference proteome</keyword>
<gene>
    <name evidence="1" type="ORF">CgunFtcFv8_021372</name>
</gene>
<evidence type="ECO:0000313" key="1">
    <source>
        <dbReference type="EMBL" id="KAK5936072.1"/>
    </source>
</evidence>
<sequence length="84" mass="8970">MPHTSDGFPSVPGTPRSLPLLVSQHMHGDIAVITECMSIQALRMCCSARAAAVLMHTALVALMPLHCYAVVCPVQLSVLLTQVM</sequence>
<evidence type="ECO:0000313" key="2">
    <source>
        <dbReference type="Proteomes" id="UP001331515"/>
    </source>
</evidence>
<organism evidence="1 2">
    <name type="scientific">Champsocephalus gunnari</name>
    <name type="common">Mackerel icefish</name>
    <dbReference type="NCBI Taxonomy" id="52237"/>
    <lineage>
        <taxon>Eukaryota</taxon>
        <taxon>Metazoa</taxon>
        <taxon>Chordata</taxon>
        <taxon>Craniata</taxon>
        <taxon>Vertebrata</taxon>
        <taxon>Euteleostomi</taxon>
        <taxon>Actinopterygii</taxon>
        <taxon>Neopterygii</taxon>
        <taxon>Teleostei</taxon>
        <taxon>Neoteleostei</taxon>
        <taxon>Acanthomorphata</taxon>
        <taxon>Eupercaria</taxon>
        <taxon>Perciformes</taxon>
        <taxon>Notothenioidei</taxon>
        <taxon>Channichthyidae</taxon>
        <taxon>Champsocephalus</taxon>
    </lineage>
</organism>
<reference evidence="1 2" key="1">
    <citation type="journal article" date="2023" name="Mol. Biol. Evol.">
        <title>Genomics of Secondarily Temperate Adaptation in the Only Non-Antarctic Icefish.</title>
        <authorList>
            <person name="Rivera-Colon A.G."/>
            <person name="Rayamajhi N."/>
            <person name="Minhas B.F."/>
            <person name="Madrigal G."/>
            <person name="Bilyk K.T."/>
            <person name="Yoon V."/>
            <person name="Hune M."/>
            <person name="Gregory S."/>
            <person name="Cheng C.H.C."/>
            <person name="Catchen J.M."/>
        </authorList>
    </citation>
    <scope>NUCLEOTIDE SEQUENCE [LARGE SCALE GENOMIC DNA]</scope>
    <source>
        <tissue evidence="1">White muscle</tissue>
    </source>
</reference>
<protein>
    <submittedName>
        <fullName evidence="1">Uncharacterized protein</fullName>
    </submittedName>
</protein>
<proteinExistence type="predicted"/>
<dbReference type="Proteomes" id="UP001331515">
    <property type="component" value="Unassembled WGS sequence"/>
</dbReference>
<dbReference type="EMBL" id="JAURVH010001513">
    <property type="protein sequence ID" value="KAK5936072.1"/>
    <property type="molecule type" value="Genomic_DNA"/>
</dbReference>
<accession>A0AAN8E7K3</accession>